<dbReference type="AlphaFoldDB" id="A0A6M3IR19"/>
<organism evidence="1">
    <name type="scientific">viral metagenome</name>
    <dbReference type="NCBI Taxonomy" id="1070528"/>
    <lineage>
        <taxon>unclassified sequences</taxon>
        <taxon>metagenomes</taxon>
        <taxon>organismal metagenomes</taxon>
    </lineage>
</organism>
<name>A0A6M3IR19_9ZZZZ</name>
<proteinExistence type="predicted"/>
<dbReference type="EMBL" id="MT141343">
    <property type="protein sequence ID" value="QJA58862.1"/>
    <property type="molecule type" value="Genomic_DNA"/>
</dbReference>
<protein>
    <submittedName>
        <fullName evidence="1">Uncharacterized protein</fullName>
    </submittedName>
</protein>
<sequence>MKDLEKLKDEIRKIKNSNRAQHFKIKEVLLEIVEVLGEVTDSRRGGTDSIKYIPAPEPDILKLDIGEPEAPKKSYYTKKGN</sequence>
<evidence type="ECO:0000313" key="1">
    <source>
        <dbReference type="EMBL" id="QJA58862.1"/>
    </source>
</evidence>
<gene>
    <name evidence="1" type="ORF">MM415B01395_0005</name>
</gene>
<accession>A0A6M3IR19</accession>
<reference evidence="1" key="1">
    <citation type="submission" date="2020-03" db="EMBL/GenBank/DDBJ databases">
        <title>The deep terrestrial virosphere.</title>
        <authorList>
            <person name="Holmfeldt K."/>
            <person name="Nilsson E."/>
            <person name="Simone D."/>
            <person name="Lopez-Fernandez M."/>
            <person name="Wu X."/>
            <person name="de Brujin I."/>
            <person name="Lundin D."/>
            <person name="Andersson A."/>
            <person name="Bertilsson S."/>
            <person name="Dopson M."/>
        </authorList>
    </citation>
    <scope>NUCLEOTIDE SEQUENCE</scope>
    <source>
        <strain evidence="1">MM415B01395</strain>
    </source>
</reference>